<dbReference type="GO" id="GO:1990904">
    <property type="term" value="C:ribonucleoprotein complex"/>
    <property type="evidence" value="ECO:0007669"/>
    <property type="project" value="UniProtKB-KW"/>
</dbReference>
<dbReference type="HAMAP" id="MF_01366">
    <property type="entry name" value="Ribosomal_uL13"/>
    <property type="match status" value="1"/>
</dbReference>
<dbReference type="AlphaFoldDB" id="A0A1G1Z562"/>
<evidence type="ECO:0000256" key="2">
    <source>
        <dbReference type="ARBA" id="ARBA00022980"/>
    </source>
</evidence>
<dbReference type="CDD" id="cd00392">
    <property type="entry name" value="Ribosomal_L13"/>
    <property type="match status" value="1"/>
</dbReference>
<dbReference type="GO" id="GO:0006412">
    <property type="term" value="P:translation"/>
    <property type="evidence" value="ECO:0007669"/>
    <property type="project" value="UniProtKB-UniRule"/>
</dbReference>
<evidence type="ECO:0000256" key="1">
    <source>
        <dbReference type="ARBA" id="ARBA00006227"/>
    </source>
</evidence>
<dbReference type="PANTHER" id="PTHR11545">
    <property type="entry name" value="RIBOSOMAL PROTEIN L13"/>
    <property type="match status" value="1"/>
</dbReference>
<evidence type="ECO:0000313" key="6">
    <source>
        <dbReference type="Proteomes" id="UP000178515"/>
    </source>
</evidence>
<evidence type="ECO:0000313" key="5">
    <source>
        <dbReference type="EMBL" id="OGY59781.1"/>
    </source>
</evidence>
<comment type="caution">
    <text evidence="5">The sequence shown here is derived from an EMBL/GenBank/DDBJ whole genome shotgun (WGS) entry which is preliminary data.</text>
</comment>
<dbReference type="InterPro" id="IPR036899">
    <property type="entry name" value="Ribosomal_uL13_sf"/>
</dbReference>
<dbReference type="PANTHER" id="PTHR11545:SF2">
    <property type="entry name" value="LARGE RIBOSOMAL SUBUNIT PROTEIN UL13M"/>
    <property type="match status" value="1"/>
</dbReference>
<gene>
    <name evidence="4" type="primary">rplM</name>
    <name evidence="5" type="ORF">A3F24_00765</name>
</gene>
<keyword evidence="2 4" id="KW-0689">Ribosomal protein</keyword>
<keyword evidence="3 4" id="KW-0687">Ribonucleoprotein</keyword>
<dbReference type="SUPFAM" id="SSF52161">
    <property type="entry name" value="Ribosomal protein L13"/>
    <property type="match status" value="1"/>
</dbReference>
<dbReference type="EMBL" id="MHIX01000009">
    <property type="protein sequence ID" value="OGY59781.1"/>
    <property type="molecule type" value="Genomic_DNA"/>
</dbReference>
<dbReference type="GO" id="GO:0017148">
    <property type="term" value="P:negative regulation of translation"/>
    <property type="evidence" value="ECO:0007669"/>
    <property type="project" value="TreeGrafter"/>
</dbReference>
<dbReference type="Pfam" id="PF00572">
    <property type="entry name" value="Ribosomal_L13"/>
    <property type="match status" value="1"/>
</dbReference>
<comment type="similarity">
    <text evidence="1 4">Belongs to the universal ribosomal protein uL13 family.</text>
</comment>
<dbReference type="InterPro" id="IPR005822">
    <property type="entry name" value="Ribosomal_uL13"/>
</dbReference>
<comment type="subunit">
    <text evidence="4">Part of the 50S ribosomal subunit.</text>
</comment>
<protein>
    <recommendedName>
        <fullName evidence="4">Large ribosomal subunit protein uL13</fullName>
    </recommendedName>
</protein>
<comment type="function">
    <text evidence="4">This protein is one of the early assembly proteins of the 50S ribosomal subunit, although it is not seen to bind rRNA by itself. It is important during the early stages of 50S assembly.</text>
</comment>
<dbReference type="NCBIfam" id="TIGR01066">
    <property type="entry name" value="rplM_bact"/>
    <property type="match status" value="1"/>
</dbReference>
<name>A0A1G1Z562_9BACT</name>
<dbReference type="GO" id="GO:0003735">
    <property type="term" value="F:structural constituent of ribosome"/>
    <property type="evidence" value="ECO:0007669"/>
    <property type="project" value="InterPro"/>
</dbReference>
<dbReference type="Proteomes" id="UP000178515">
    <property type="component" value="Unassembled WGS sequence"/>
</dbReference>
<dbReference type="PIRSF" id="PIRSF002181">
    <property type="entry name" value="Ribosomal_L13"/>
    <property type="match status" value="1"/>
</dbReference>
<dbReference type="Gene3D" id="3.90.1180.10">
    <property type="entry name" value="Ribosomal protein L13"/>
    <property type="match status" value="1"/>
</dbReference>
<organism evidence="5 6">
    <name type="scientific">Candidatus Colwellbacteria bacterium RIFCSPHIGHO2_12_FULL_44_17</name>
    <dbReference type="NCBI Taxonomy" id="1797689"/>
    <lineage>
        <taxon>Bacteria</taxon>
        <taxon>Candidatus Colwelliibacteriota</taxon>
    </lineage>
</organism>
<reference evidence="5 6" key="1">
    <citation type="journal article" date="2016" name="Nat. Commun.">
        <title>Thousands of microbial genomes shed light on interconnected biogeochemical processes in an aquifer system.</title>
        <authorList>
            <person name="Anantharaman K."/>
            <person name="Brown C.T."/>
            <person name="Hug L.A."/>
            <person name="Sharon I."/>
            <person name="Castelle C.J."/>
            <person name="Probst A.J."/>
            <person name="Thomas B.C."/>
            <person name="Singh A."/>
            <person name="Wilkins M.J."/>
            <person name="Karaoz U."/>
            <person name="Brodie E.L."/>
            <person name="Williams K.H."/>
            <person name="Hubbard S.S."/>
            <person name="Banfield J.F."/>
        </authorList>
    </citation>
    <scope>NUCLEOTIDE SEQUENCE [LARGE SCALE GENOMIC DNA]</scope>
</reference>
<dbReference type="GO" id="GO:0003729">
    <property type="term" value="F:mRNA binding"/>
    <property type="evidence" value="ECO:0007669"/>
    <property type="project" value="TreeGrafter"/>
</dbReference>
<evidence type="ECO:0000256" key="4">
    <source>
        <dbReference type="HAMAP-Rule" id="MF_01366"/>
    </source>
</evidence>
<sequence>MARRDQLSNLFSNSMEYVLDAKNQHLGRFASKIAHLLQGKDTPSYEPRLLGSNRVIVTNVSKIILTGKKAEQKVYYRHTQYVGHLKKTTYEQAFQKDPTWVLRHAVRRMLPQNQLRDKRLKMLQLER</sequence>
<dbReference type="InterPro" id="IPR005823">
    <property type="entry name" value="Ribosomal_uL13_bac-type"/>
</dbReference>
<evidence type="ECO:0000256" key="3">
    <source>
        <dbReference type="ARBA" id="ARBA00023274"/>
    </source>
</evidence>
<proteinExistence type="inferred from homology"/>
<dbReference type="GO" id="GO:0005840">
    <property type="term" value="C:ribosome"/>
    <property type="evidence" value="ECO:0007669"/>
    <property type="project" value="UniProtKB-KW"/>
</dbReference>
<accession>A0A1G1Z562</accession>
<dbReference type="STRING" id="1797689.A3F24_00765"/>